<evidence type="ECO:0000256" key="1">
    <source>
        <dbReference type="SAM" id="Coils"/>
    </source>
</evidence>
<organism evidence="2 3">
    <name type="scientific">Legionella busanensis</name>
    <dbReference type="NCBI Taxonomy" id="190655"/>
    <lineage>
        <taxon>Bacteria</taxon>
        <taxon>Pseudomonadati</taxon>
        <taxon>Pseudomonadota</taxon>
        <taxon>Gammaproteobacteria</taxon>
        <taxon>Legionellales</taxon>
        <taxon>Legionellaceae</taxon>
        <taxon>Legionella</taxon>
    </lineage>
</organism>
<dbReference type="RefSeq" id="WP_115329987.1">
    <property type="nucleotide sequence ID" value="NZ_CAAAHP010000009.1"/>
</dbReference>
<dbReference type="Proteomes" id="UP000254794">
    <property type="component" value="Unassembled WGS sequence"/>
</dbReference>
<dbReference type="EMBL" id="UGOD01000001">
    <property type="protein sequence ID" value="STX50297.1"/>
    <property type="molecule type" value="Genomic_DNA"/>
</dbReference>
<feature type="coiled-coil region" evidence="1">
    <location>
        <begin position="605"/>
        <end position="632"/>
    </location>
</feature>
<keyword evidence="3" id="KW-1185">Reference proteome</keyword>
<reference evidence="2 3" key="1">
    <citation type="submission" date="2018-06" db="EMBL/GenBank/DDBJ databases">
        <authorList>
            <consortium name="Pathogen Informatics"/>
            <person name="Doyle S."/>
        </authorList>
    </citation>
    <scope>NUCLEOTIDE SEQUENCE [LARGE SCALE GENOMIC DNA]</scope>
    <source>
        <strain evidence="2 3">NCTC13316</strain>
    </source>
</reference>
<dbReference type="OrthoDB" id="5635022at2"/>
<dbReference type="Gene3D" id="1.25.40.20">
    <property type="entry name" value="Ankyrin repeat-containing domain"/>
    <property type="match status" value="1"/>
</dbReference>
<sequence length="888" mass="103708">MPTQQAHQNLLSDLKKITTTKSFDRFFKYVSKKNYTKALLILCQKCKNDDNTRLQLIATLLNYKDRIQIHLNKKDKLGKSPIFYAVENPSIGLFNLLKDAGVDVNQQLAGNYTLLDAHRYNIKQKILSNLELTYKQQRDRIDKLFNDLPSKESFQRDRDNAQYDLQRLEFILQTINHISHYYDLAAGKRILVTFNADEFEIKVISDVTLEQARNNLERISITIRNLSGEFRERYKKLFGPAPFTWHTFEQLGGLVRIKNNERYILLPMQLQLSNLQQSFPDVFLRLYDECRDLEEVVEDAVPSIVSMDLPILHDFFELILNSQNRLQDIPIPPISLIAIKAFTSHIGDTLTLYNLLNLFNYSEHEESKLYEKNQLTYEQTFLINPLSENNKSYQQRFDLSKKSGQHAALRRLQAIGELCTGKKLSREITDLDDTIDWGAFVTVRDGLCHPDERDNKYKIDLLLSDISRLERIVGDEFSEFWKKIPQLLKMRESQIGKYEHDSQKRWLQILQRYTSKISSHANDEPEEAQAVTRRVSEVDEKLFIDALIEKMAPKEIIDECRNIFAGIAPIPNKKIQGEIFRYLPPRSDNKERYKKLTAIFPKTDAVQTTEKERNLKRQALEAEAKKRELEKESRFIFFPTLRELAKLFKQDPITEHLLNPLKRISLAIEALENIEEFLLEEGYLIKGHPYQTLKDWDRYHTLKGRKQLAHQLELNRQLNDAIEYNAGHLLQHLDRIKHFSEAQFCSYLNEDYEAIRTLRNYIEHGDPLRDTVGYDVICYEKGELRQQTILKTVIELIFNLKPPLHIIRESMIQKELNIQPAVSNPKDAEDDVRPFKDQGETNTVAIYSGNNNTYAPQFFNKAVADVQINNGPNANIARSRPQSPQRKS</sequence>
<evidence type="ECO:0000313" key="3">
    <source>
        <dbReference type="Proteomes" id="UP000254794"/>
    </source>
</evidence>
<name>A0A378JH21_9GAMM</name>
<gene>
    <name evidence="2" type="ORF">NCTC13316_00373</name>
</gene>
<dbReference type="SUPFAM" id="SSF48403">
    <property type="entry name" value="Ankyrin repeat"/>
    <property type="match status" value="1"/>
</dbReference>
<proteinExistence type="predicted"/>
<accession>A0A378JH21</accession>
<dbReference type="InterPro" id="IPR036770">
    <property type="entry name" value="Ankyrin_rpt-contain_sf"/>
</dbReference>
<protein>
    <submittedName>
        <fullName evidence="2">Uncharacterized protein</fullName>
    </submittedName>
</protein>
<dbReference type="AlphaFoldDB" id="A0A378JH21"/>
<evidence type="ECO:0000313" key="2">
    <source>
        <dbReference type="EMBL" id="STX50297.1"/>
    </source>
</evidence>
<keyword evidence="1" id="KW-0175">Coiled coil</keyword>